<dbReference type="Proteomes" id="UP000222056">
    <property type="component" value="Unassembled WGS sequence"/>
</dbReference>
<organism evidence="1 2">
    <name type="scientific">Thermoleophilum album</name>
    <dbReference type="NCBI Taxonomy" id="29539"/>
    <lineage>
        <taxon>Bacteria</taxon>
        <taxon>Bacillati</taxon>
        <taxon>Actinomycetota</taxon>
        <taxon>Thermoleophilia</taxon>
        <taxon>Thermoleophilales</taxon>
        <taxon>Thermoleophilaceae</taxon>
        <taxon>Thermoleophilum</taxon>
    </lineage>
</organism>
<proteinExistence type="predicted"/>
<reference evidence="2" key="1">
    <citation type="submission" date="2016-10" db="EMBL/GenBank/DDBJ databases">
        <authorList>
            <person name="Varghese N."/>
            <person name="Submissions S."/>
        </authorList>
    </citation>
    <scope>NUCLEOTIDE SEQUENCE [LARGE SCALE GENOMIC DNA]</scope>
    <source>
        <strain evidence="2">ATCC 35263</strain>
    </source>
</reference>
<gene>
    <name evidence="1" type="ORF">SAMN02745716_1027</name>
</gene>
<dbReference type="STRING" id="29539.SAMN02745716_1027"/>
<name>A0A1H6FMU9_THEAL</name>
<evidence type="ECO:0000313" key="1">
    <source>
        <dbReference type="EMBL" id="SEH12241.1"/>
    </source>
</evidence>
<dbReference type="RefSeq" id="WP_093116807.1">
    <property type="nucleotide sequence ID" value="NZ_FNWJ01000001.1"/>
</dbReference>
<sequence length="74" mass="8716">MNEDGRPPRTPLFDLSLIVYVLEAARHALPPELRSRATEALRDLLRALRDLIDWYLERLDQPQRKPQVEEIPLE</sequence>
<dbReference type="AlphaFoldDB" id="A0A1H6FMU9"/>
<keyword evidence="2" id="KW-1185">Reference proteome</keyword>
<accession>A0A1H6FMU9</accession>
<dbReference type="EMBL" id="FNWJ01000001">
    <property type="protein sequence ID" value="SEH12241.1"/>
    <property type="molecule type" value="Genomic_DNA"/>
</dbReference>
<protein>
    <submittedName>
        <fullName evidence="1">Uncharacterized protein</fullName>
    </submittedName>
</protein>
<evidence type="ECO:0000313" key="2">
    <source>
        <dbReference type="Proteomes" id="UP000222056"/>
    </source>
</evidence>